<dbReference type="Proteomes" id="UP001324993">
    <property type="component" value="Chromosome"/>
</dbReference>
<evidence type="ECO:0000259" key="1">
    <source>
        <dbReference type="Pfam" id="PF19263"/>
    </source>
</evidence>
<keyword evidence="3" id="KW-1185">Reference proteome</keyword>
<reference evidence="2 3" key="1">
    <citation type="submission" date="2023-11" db="EMBL/GenBank/DDBJ databases">
        <title>Coraliomargarita sp. nov., isolated from marine algae.</title>
        <authorList>
            <person name="Lee J.K."/>
            <person name="Baek J.H."/>
            <person name="Kim J.M."/>
            <person name="Choi D.G."/>
            <person name="Jeon C.O."/>
        </authorList>
    </citation>
    <scope>NUCLEOTIDE SEQUENCE [LARGE SCALE GENOMIC DNA]</scope>
    <source>
        <strain evidence="2 3">J2-16</strain>
    </source>
</reference>
<dbReference type="Pfam" id="PF19263">
    <property type="entry name" value="DUF5906"/>
    <property type="match status" value="1"/>
</dbReference>
<name>A0ABZ0RL48_9BACT</name>
<protein>
    <recommendedName>
        <fullName evidence="1">NrS-1 polymerase-like helicase domain-containing protein</fullName>
    </recommendedName>
</protein>
<organism evidence="2 3">
    <name type="scientific">Coraliomargarita algicola</name>
    <dbReference type="NCBI Taxonomy" id="3092156"/>
    <lineage>
        <taxon>Bacteria</taxon>
        <taxon>Pseudomonadati</taxon>
        <taxon>Verrucomicrobiota</taxon>
        <taxon>Opitutia</taxon>
        <taxon>Puniceicoccales</taxon>
        <taxon>Coraliomargaritaceae</taxon>
        <taxon>Coraliomargarita</taxon>
    </lineage>
</organism>
<dbReference type="RefSeq" id="WP_319832526.1">
    <property type="nucleotide sequence ID" value="NZ_CP138858.1"/>
</dbReference>
<gene>
    <name evidence="2" type="ORF">SH580_19705</name>
</gene>
<evidence type="ECO:0000313" key="3">
    <source>
        <dbReference type="Proteomes" id="UP001324993"/>
    </source>
</evidence>
<dbReference type="InterPro" id="IPR045455">
    <property type="entry name" value="NrS-1_pol-like_helicase"/>
</dbReference>
<feature type="domain" description="NrS-1 polymerase-like helicase" evidence="1">
    <location>
        <begin position="222"/>
        <end position="322"/>
    </location>
</feature>
<sequence length="513" mass="58877">MSKNSETGLKVDPPRKRWRESWFLPGDSFYIPNKRGEWVVLTRADMVLELKAQGLRNSLSEDEVKSGKRLSECEAAILEIKKNQVLDYCGLLAGYKAGFYRLNGRKVLVTHSQDMGTECAAAVCWNEDRLTAFADGLDCGDSAIGSKWVDDLRELNIETLESEHKDAARFPILWRFFNNLFNRDDYDQRHLVWGIMQDTYTALVRGCSENSLPSQAPALFIAGEPSAGKTLLSEIMRVIYGGRRGFPYEYLTGTTNFNEELFEATLMLIDDEADKTDIRSRHNLSQKLKQFTVGAGNRLHGKGAKALESAPLWRVLMLCNTDEDSLRVLPPIDMCGDKFVLLKAHGESVPLTTDSPLKKRMLWSAIVEELPFFKHWLRNVYELPKEWGPTHRFPVKPWHHPGIVDIIEDVAPWRETWDLLCNTLMRHGMIEFNGVELPEHCYVATCQAMIDELREHYEVYKLTRAEAEALKVRSIGRYLKQVEARNSGHAIQRRDSNGTRYWWLSRDGVFKRT</sequence>
<dbReference type="EMBL" id="CP138858">
    <property type="protein sequence ID" value="WPJ95647.1"/>
    <property type="molecule type" value="Genomic_DNA"/>
</dbReference>
<proteinExistence type="predicted"/>
<evidence type="ECO:0000313" key="2">
    <source>
        <dbReference type="EMBL" id="WPJ95647.1"/>
    </source>
</evidence>
<accession>A0ABZ0RL48</accession>